<feature type="transmembrane region" description="Helical" evidence="8">
    <location>
        <begin position="148"/>
        <end position="179"/>
    </location>
</feature>
<evidence type="ECO:0000256" key="4">
    <source>
        <dbReference type="ARBA" id="ARBA00022679"/>
    </source>
</evidence>
<evidence type="ECO:0000256" key="6">
    <source>
        <dbReference type="ARBA" id="ARBA00022989"/>
    </source>
</evidence>
<feature type="transmembrane region" description="Helical" evidence="8">
    <location>
        <begin position="267"/>
        <end position="286"/>
    </location>
</feature>
<evidence type="ECO:0000256" key="3">
    <source>
        <dbReference type="ARBA" id="ARBA00022676"/>
    </source>
</evidence>
<dbReference type="PANTHER" id="PTHR33908">
    <property type="entry name" value="MANNOSYLTRANSFERASE YKCB-RELATED"/>
    <property type="match status" value="1"/>
</dbReference>
<proteinExistence type="predicted"/>
<keyword evidence="11" id="KW-1185">Reference proteome</keyword>
<feature type="transmembrane region" description="Helical" evidence="8">
    <location>
        <begin position="322"/>
        <end position="342"/>
    </location>
</feature>
<feature type="domain" description="Glycosyltransferase RgtA/B/C/D-like" evidence="9">
    <location>
        <begin position="51"/>
        <end position="208"/>
    </location>
</feature>
<gene>
    <name evidence="10" type="ORF">O3303_09090</name>
</gene>
<evidence type="ECO:0000256" key="5">
    <source>
        <dbReference type="ARBA" id="ARBA00022692"/>
    </source>
</evidence>
<feature type="transmembrane region" description="Helical" evidence="8">
    <location>
        <begin position="68"/>
        <end position="87"/>
    </location>
</feature>
<evidence type="ECO:0000256" key="2">
    <source>
        <dbReference type="ARBA" id="ARBA00022475"/>
    </source>
</evidence>
<reference evidence="10 11" key="1">
    <citation type="submission" date="2022-12" db="EMBL/GenBank/DDBJ databases">
        <title>Hymenobacter canadensis sp. nov. isolated from lake water of the Cambridge Bay, Canada.</title>
        <authorList>
            <person name="Kim W.H."/>
            <person name="Lee Y.M."/>
        </authorList>
    </citation>
    <scope>NUCLEOTIDE SEQUENCE [LARGE SCALE GENOMIC DNA]</scope>
    <source>
        <strain evidence="10 11">PAMC 29467</strain>
    </source>
</reference>
<organism evidence="10 11">
    <name type="scientific">Hymenobacter canadensis</name>
    <dbReference type="NCBI Taxonomy" id="2999067"/>
    <lineage>
        <taxon>Bacteria</taxon>
        <taxon>Pseudomonadati</taxon>
        <taxon>Bacteroidota</taxon>
        <taxon>Cytophagia</taxon>
        <taxon>Cytophagales</taxon>
        <taxon>Hymenobacteraceae</taxon>
        <taxon>Hymenobacter</taxon>
    </lineage>
</organism>
<evidence type="ECO:0000313" key="11">
    <source>
        <dbReference type="Proteomes" id="UP001211005"/>
    </source>
</evidence>
<dbReference type="InterPro" id="IPR038731">
    <property type="entry name" value="RgtA/B/C-like"/>
</dbReference>
<feature type="transmembrane region" description="Helical" evidence="8">
    <location>
        <begin position="240"/>
        <end position="260"/>
    </location>
</feature>
<dbReference type="RefSeq" id="WP_269561745.1">
    <property type="nucleotide sequence ID" value="NZ_CP114767.1"/>
</dbReference>
<keyword evidence="4 10" id="KW-0808">Transferase</keyword>
<feature type="transmembrane region" description="Helical" evidence="8">
    <location>
        <begin position="292"/>
        <end position="310"/>
    </location>
</feature>
<dbReference type="EC" id="2.4.-.-" evidence="10"/>
<protein>
    <submittedName>
        <fullName evidence="10">Glycosyltransferase family 39 protein</fullName>
        <ecNumber evidence="10">2.4.-.-</ecNumber>
    </submittedName>
</protein>
<evidence type="ECO:0000256" key="7">
    <source>
        <dbReference type="ARBA" id="ARBA00023136"/>
    </source>
</evidence>
<dbReference type="PANTHER" id="PTHR33908:SF11">
    <property type="entry name" value="MEMBRANE PROTEIN"/>
    <property type="match status" value="1"/>
</dbReference>
<dbReference type="EMBL" id="CP114767">
    <property type="protein sequence ID" value="WBA43709.1"/>
    <property type="molecule type" value="Genomic_DNA"/>
</dbReference>
<evidence type="ECO:0000256" key="1">
    <source>
        <dbReference type="ARBA" id="ARBA00004651"/>
    </source>
</evidence>
<feature type="transmembrane region" description="Helical" evidence="8">
    <location>
        <begin position="191"/>
        <end position="211"/>
    </location>
</feature>
<evidence type="ECO:0000313" key="10">
    <source>
        <dbReference type="EMBL" id="WBA43709.1"/>
    </source>
</evidence>
<keyword evidence="7 8" id="KW-0472">Membrane</keyword>
<sequence>MKPSRRLLPPLLALLKFVSGYVLASRAYELHRDEYLYLNYGQHLAWGYLEVPPFTALQSWLTLALGGGWFWVKFWPILWGSLTVLLLGRLVMKLGGGIWAVALASLGYMVAAYARLNFLFQPNSFEVLAFTAASYALVRHLQTHRPGYLYALGATLGLGMLNKYTTLFYGAALGVALLLSPQRHLLVGRHLWGGAALALLLWLPNLGWQLLHGVPFRHHMALLHDSQLVHVSAAGFWKDQLLMCFPVVWVWGAGLLALLLTHQFRRFRAVGWLWVAGLLILTVLHGKSYYSLGYYPVLLPFGAVWLEQWVARRWHPRAWRLALLALPVLTMLPLLPFLFTLYPPAYMRRIGQNYQGLGLTRWEDGLEHVLPQDYADMLGWQELADQVWLVYQTLPAPTRARTLIKCDNYGQAGAINYFNRHRPLPAAHSFNGSYLYWFPARPAQPWPYLLLVEDDEPVGVAAHCQSIRQVGEITNPFARERGTRLFLVTRPDTVLLRRVYAEHRAALAPWEAGLR</sequence>
<evidence type="ECO:0000259" key="9">
    <source>
        <dbReference type="Pfam" id="PF13231"/>
    </source>
</evidence>
<accession>A0ABY7LV21</accession>
<feature type="transmembrane region" description="Helical" evidence="8">
    <location>
        <begin position="94"/>
        <end position="114"/>
    </location>
</feature>
<keyword evidence="6 8" id="KW-1133">Transmembrane helix</keyword>
<comment type="subcellular location">
    <subcellularLocation>
        <location evidence="1">Cell membrane</location>
        <topology evidence="1">Multi-pass membrane protein</topology>
    </subcellularLocation>
</comment>
<dbReference type="GO" id="GO:0016757">
    <property type="term" value="F:glycosyltransferase activity"/>
    <property type="evidence" value="ECO:0007669"/>
    <property type="project" value="UniProtKB-KW"/>
</dbReference>
<keyword evidence="2" id="KW-1003">Cell membrane</keyword>
<dbReference type="Proteomes" id="UP001211005">
    <property type="component" value="Chromosome"/>
</dbReference>
<evidence type="ECO:0000256" key="8">
    <source>
        <dbReference type="SAM" id="Phobius"/>
    </source>
</evidence>
<dbReference type="InterPro" id="IPR050297">
    <property type="entry name" value="LipidA_mod_glycosyltrf_83"/>
</dbReference>
<name>A0ABY7LV21_9BACT</name>
<dbReference type="Pfam" id="PF13231">
    <property type="entry name" value="PMT_2"/>
    <property type="match status" value="1"/>
</dbReference>
<keyword evidence="3 10" id="KW-0328">Glycosyltransferase</keyword>
<keyword evidence="5 8" id="KW-0812">Transmembrane</keyword>